<dbReference type="SUPFAM" id="SSF50494">
    <property type="entry name" value="Trypsin-like serine proteases"/>
    <property type="match status" value="1"/>
</dbReference>
<dbReference type="Proteomes" id="UP000075391">
    <property type="component" value="Unassembled WGS sequence"/>
</dbReference>
<name>A0A150WTB5_BDEBC</name>
<keyword evidence="3" id="KW-0378">Hydrolase</keyword>
<evidence type="ECO:0008006" key="6">
    <source>
        <dbReference type="Google" id="ProtNLM"/>
    </source>
</evidence>
<dbReference type="InterPro" id="IPR043504">
    <property type="entry name" value="Peptidase_S1_PA_chymotrypsin"/>
</dbReference>
<dbReference type="GO" id="GO:0004252">
    <property type="term" value="F:serine-type endopeptidase activity"/>
    <property type="evidence" value="ECO:0007669"/>
    <property type="project" value="InterPro"/>
</dbReference>
<dbReference type="Gene3D" id="2.40.10.10">
    <property type="entry name" value="Trypsin-like serine proteases"/>
    <property type="match status" value="2"/>
</dbReference>
<evidence type="ECO:0000313" key="5">
    <source>
        <dbReference type="Proteomes" id="UP000075391"/>
    </source>
</evidence>
<reference evidence="4 5" key="1">
    <citation type="submission" date="2016-03" db="EMBL/GenBank/DDBJ databases">
        <authorList>
            <person name="Ploux O."/>
        </authorList>
    </citation>
    <scope>NUCLEOTIDE SEQUENCE [LARGE SCALE GENOMIC DNA]</scope>
    <source>
        <strain evidence="4 5">BER2</strain>
    </source>
</reference>
<dbReference type="PANTHER" id="PTHR43343">
    <property type="entry name" value="PEPTIDASE S12"/>
    <property type="match status" value="1"/>
</dbReference>
<comment type="caution">
    <text evidence="4">The sequence shown here is derived from an EMBL/GenBank/DDBJ whole genome shotgun (WGS) entry which is preliminary data.</text>
</comment>
<dbReference type="InterPro" id="IPR001940">
    <property type="entry name" value="Peptidase_S1C"/>
</dbReference>
<sequence>MKCLLLRQVSVGVVLAFGFNAYSQSISTEKSKFVFDRKDEKQLLEDETKLVSESEDEYLTSFATGETDLMKEYQAYGGFNGINATKVKCFSKQREIVQKAFENNEEWAVMNVAHELEKKDSNKSLMLYQALAESGNCLIQSHLANAYADGKSFVKKNIKIAYFWSLITNVRKGRGCYSGLEEGLEKKLAKKDIEVIQDLASSWKVGKKAPTASLEASGFVALVPAEKAGPKKKENEKPVIEKMNPLNRAETNVVYKENLDPVKTWQPLHSGKWQGNLSTPLSSIEFFEETSESVWMIIAATSTQSMSIGSAVAVTTNQLITNCHVVKGASKIGIKRGDIVKFAEVVSGDFKADKCIISVKEGNLVPVRGMRKFTDLKVGEEIYTIGSPKGLESTLSQGIVSGLRTDKEARLVQISAPISSGSSGGGVFDKYGNLIAITTFLLKDAQNMNFSISIEDYFEDSK</sequence>
<dbReference type="Pfam" id="PF13365">
    <property type="entry name" value="Trypsin_2"/>
    <property type="match status" value="1"/>
</dbReference>
<dbReference type="SUPFAM" id="SSF81901">
    <property type="entry name" value="HCP-like"/>
    <property type="match status" value="1"/>
</dbReference>
<accession>A0A150WTB5</accession>
<dbReference type="PRINTS" id="PR00834">
    <property type="entry name" value="PROTEASES2C"/>
</dbReference>
<dbReference type="Gene3D" id="1.25.40.10">
    <property type="entry name" value="Tetratricopeptide repeat domain"/>
    <property type="match status" value="1"/>
</dbReference>
<gene>
    <name evidence="4" type="ORF">AZI85_17285</name>
</gene>
<dbReference type="AlphaFoldDB" id="A0A150WTB5"/>
<dbReference type="GO" id="GO:0006508">
    <property type="term" value="P:proteolysis"/>
    <property type="evidence" value="ECO:0007669"/>
    <property type="project" value="UniProtKB-KW"/>
</dbReference>
<dbReference type="EMBL" id="LUKF01000008">
    <property type="protein sequence ID" value="KYG67632.1"/>
    <property type="molecule type" value="Genomic_DNA"/>
</dbReference>
<dbReference type="InterPro" id="IPR011990">
    <property type="entry name" value="TPR-like_helical_dom_sf"/>
</dbReference>
<protein>
    <recommendedName>
        <fullName evidence="6">Serine protease</fullName>
    </recommendedName>
</protein>
<evidence type="ECO:0000313" key="4">
    <source>
        <dbReference type="EMBL" id="KYG67632.1"/>
    </source>
</evidence>
<keyword evidence="2" id="KW-0645">Protease</keyword>
<evidence type="ECO:0000256" key="1">
    <source>
        <dbReference type="ARBA" id="ARBA00010541"/>
    </source>
</evidence>
<dbReference type="RefSeq" id="WP_063243342.1">
    <property type="nucleotide sequence ID" value="NZ_LUKF01000008.1"/>
</dbReference>
<dbReference type="InterPro" id="IPR051201">
    <property type="entry name" value="Chloro_Bact_Ser_Proteases"/>
</dbReference>
<evidence type="ECO:0000256" key="2">
    <source>
        <dbReference type="ARBA" id="ARBA00022670"/>
    </source>
</evidence>
<proteinExistence type="inferred from homology"/>
<dbReference type="InterPro" id="IPR009003">
    <property type="entry name" value="Peptidase_S1_PA"/>
</dbReference>
<dbReference type="OrthoDB" id="255821at2"/>
<organism evidence="4 5">
    <name type="scientific">Bdellovibrio bacteriovorus</name>
    <dbReference type="NCBI Taxonomy" id="959"/>
    <lineage>
        <taxon>Bacteria</taxon>
        <taxon>Pseudomonadati</taxon>
        <taxon>Bdellovibrionota</taxon>
        <taxon>Bdellovibrionia</taxon>
        <taxon>Bdellovibrionales</taxon>
        <taxon>Pseudobdellovibrionaceae</taxon>
        <taxon>Bdellovibrio</taxon>
    </lineage>
</organism>
<comment type="similarity">
    <text evidence="1">Belongs to the peptidase S1C family.</text>
</comment>
<dbReference type="PANTHER" id="PTHR43343:SF3">
    <property type="entry name" value="PROTEASE DO-LIKE 8, CHLOROPLASTIC"/>
    <property type="match status" value="1"/>
</dbReference>
<evidence type="ECO:0000256" key="3">
    <source>
        <dbReference type="ARBA" id="ARBA00022801"/>
    </source>
</evidence>